<dbReference type="EMBL" id="CM043796">
    <property type="protein sequence ID" value="KAI4817141.1"/>
    <property type="molecule type" value="Genomic_DNA"/>
</dbReference>
<reference evidence="1" key="1">
    <citation type="submission" date="2022-05" db="EMBL/GenBank/DDBJ databases">
        <title>Chromosome-level genome of Chaenocephalus aceratus.</title>
        <authorList>
            <person name="Park H."/>
        </authorList>
    </citation>
    <scope>NUCLEOTIDE SEQUENCE</scope>
    <source>
        <strain evidence="1">KU_202001</strain>
    </source>
</reference>
<accession>A0ACB9WTG6</accession>
<protein>
    <submittedName>
        <fullName evidence="1">Uncharacterized protein</fullName>
    </submittedName>
</protein>
<proteinExistence type="predicted"/>
<evidence type="ECO:0000313" key="1">
    <source>
        <dbReference type="EMBL" id="KAI4817141.1"/>
    </source>
</evidence>
<name>A0ACB9WTG6_CHAAC</name>
<gene>
    <name evidence="1" type="ORF">KUCAC02_009420</name>
</gene>
<organism evidence="1 2">
    <name type="scientific">Chaenocephalus aceratus</name>
    <name type="common">Blackfin icefish</name>
    <name type="synonym">Chaenichthys aceratus</name>
    <dbReference type="NCBI Taxonomy" id="36190"/>
    <lineage>
        <taxon>Eukaryota</taxon>
        <taxon>Metazoa</taxon>
        <taxon>Chordata</taxon>
        <taxon>Craniata</taxon>
        <taxon>Vertebrata</taxon>
        <taxon>Euteleostomi</taxon>
        <taxon>Actinopterygii</taxon>
        <taxon>Neopterygii</taxon>
        <taxon>Teleostei</taxon>
        <taxon>Neoteleostei</taxon>
        <taxon>Acanthomorphata</taxon>
        <taxon>Eupercaria</taxon>
        <taxon>Perciformes</taxon>
        <taxon>Notothenioidei</taxon>
        <taxon>Channichthyidae</taxon>
        <taxon>Chaenocephalus</taxon>
    </lineage>
</organism>
<evidence type="ECO:0000313" key="2">
    <source>
        <dbReference type="Proteomes" id="UP001057452"/>
    </source>
</evidence>
<dbReference type="Proteomes" id="UP001057452">
    <property type="component" value="Chromosome 12"/>
</dbReference>
<keyword evidence="2" id="KW-1185">Reference proteome</keyword>
<sequence>MQNRSSCQYVSYTTQTLDQELASYYSRNLCYIIFGLLAEGNMTREDRVERSTRPRGQPGHRALRTVWKARKWHEATYYE</sequence>
<comment type="caution">
    <text evidence="1">The sequence shown here is derived from an EMBL/GenBank/DDBJ whole genome shotgun (WGS) entry which is preliminary data.</text>
</comment>